<evidence type="ECO:0008006" key="2">
    <source>
        <dbReference type="Google" id="ProtNLM"/>
    </source>
</evidence>
<gene>
    <name evidence="1" type="ORF">ENI96_12585</name>
</gene>
<protein>
    <recommendedName>
        <fullName evidence="2">DUF4136 domain-containing protein</fullName>
    </recommendedName>
</protein>
<name>A0A831W9T0_9GAMM</name>
<proteinExistence type="predicted"/>
<accession>A0A831W9T0</accession>
<dbReference type="EMBL" id="DRKP01000157">
    <property type="protein sequence ID" value="HEB97250.1"/>
    <property type="molecule type" value="Genomic_DNA"/>
</dbReference>
<reference evidence="1" key="1">
    <citation type="journal article" date="2020" name="mSystems">
        <title>Genome- and Community-Level Interaction Insights into Carbon Utilization and Element Cycling Functions of Hydrothermarchaeota in Hydrothermal Sediment.</title>
        <authorList>
            <person name="Zhou Z."/>
            <person name="Liu Y."/>
            <person name="Xu W."/>
            <person name="Pan J."/>
            <person name="Luo Z.H."/>
            <person name="Li M."/>
        </authorList>
    </citation>
    <scope>NUCLEOTIDE SEQUENCE [LARGE SCALE GENOMIC DNA]</scope>
    <source>
        <strain evidence="1">HyVt-443</strain>
    </source>
</reference>
<organism evidence="1">
    <name type="scientific">Sedimenticola thiotaurini</name>
    <dbReference type="NCBI Taxonomy" id="1543721"/>
    <lineage>
        <taxon>Bacteria</taxon>
        <taxon>Pseudomonadati</taxon>
        <taxon>Pseudomonadota</taxon>
        <taxon>Gammaproteobacteria</taxon>
        <taxon>Chromatiales</taxon>
        <taxon>Sedimenticolaceae</taxon>
        <taxon>Sedimenticola</taxon>
    </lineage>
</organism>
<evidence type="ECO:0000313" key="1">
    <source>
        <dbReference type="EMBL" id="HEB97250.1"/>
    </source>
</evidence>
<dbReference type="Proteomes" id="UP000886251">
    <property type="component" value="Unassembled WGS sequence"/>
</dbReference>
<dbReference type="AlphaFoldDB" id="A0A831W9T0"/>
<sequence length="198" mass="21841">MVGSILLLAGCSSTELVTRWSDPGYHGAPMRKILVIGMLKDELHRRNLEQALVQRLQEAGVDPVTGYRLIPDPAVADDREKLKGLVADAGVDGVLIARLKGVDREETYVPPRTEVVPSMGLGYGYYGYYHMSFQAVYQPGYTRTDTIVRLESQLFSAGDGKLLWAGETRSFNPDSASTVARELADLVVKDIRRSGLIR</sequence>
<comment type="caution">
    <text evidence="1">The sequence shown here is derived from an EMBL/GenBank/DDBJ whole genome shotgun (WGS) entry which is preliminary data.</text>
</comment>